<dbReference type="STRING" id="487184.SAMN05216421_3225"/>
<organism evidence="2 3">
    <name type="scientific">Halopseudomonas xinjiangensis</name>
    <dbReference type="NCBI Taxonomy" id="487184"/>
    <lineage>
        <taxon>Bacteria</taxon>
        <taxon>Pseudomonadati</taxon>
        <taxon>Pseudomonadota</taxon>
        <taxon>Gammaproteobacteria</taxon>
        <taxon>Pseudomonadales</taxon>
        <taxon>Pseudomonadaceae</taxon>
        <taxon>Halopseudomonas</taxon>
    </lineage>
</organism>
<dbReference type="Proteomes" id="UP000243207">
    <property type="component" value="Chromosome I"/>
</dbReference>
<keyword evidence="2" id="KW-0282">Flagellum</keyword>
<dbReference type="Pfam" id="PF01052">
    <property type="entry name" value="FliMN_C"/>
    <property type="match status" value="1"/>
</dbReference>
<accession>A0A1H1YQ78</accession>
<evidence type="ECO:0000313" key="3">
    <source>
        <dbReference type="Proteomes" id="UP000243207"/>
    </source>
</evidence>
<feature type="domain" description="Flagellar motor switch protein FliN-like C-terminal" evidence="1">
    <location>
        <begin position="208"/>
        <end position="269"/>
    </location>
</feature>
<keyword evidence="2" id="KW-0969">Cilium</keyword>
<sequence length="279" mass="31081">MIGNSKVQHGVPPDAFVRLQPHKLGRHYHKVPHYISEAANKYPRVIGDYFLRNFRVHLEQKSIAVDETVNGDPDCVFRSTLGKVGFSIARTLLGEVLEGYYGGVNVPGSESSPISTSEERMRDRLGREVSELFGRAILGGTSLGKLEAYDNAYDRPSWDYRVGLTFENHVTSTTSSMHIYLDHQIADLLISKMAGPGSATSMGDPLDNIKRLPVRMECIVASMQMMLADVLALRPDDIILVRMQERCDVRIAQHRLFRGAIFESDGSLCLTSLESVKPT</sequence>
<gene>
    <name evidence="2" type="ORF">SAMN05216421_3225</name>
</gene>
<dbReference type="InterPro" id="IPR001543">
    <property type="entry name" value="FliN-like_C"/>
</dbReference>
<evidence type="ECO:0000313" key="2">
    <source>
        <dbReference type="EMBL" id="SDT23276.1"/>
    </source>
</evidence>
<evidence type="ECO:0000259" key="1">
    <source>
        <dbReference type="Pfam" id="PF01052"/>
    </source>
</evidence>
<protein>
    <submittedName>
        <fullName evidence="2">Flagellar motor switch protein FliM</fullName>
    </submittedName>
</protein>
<dbReference type="AlphaFoldDB" id="A0A1H1YQ78"/>
<dbReference type="EMBL" id="LT629736">
    <property type="protein sequence ID" value="SDT23276.1"/>
    <property type="molecule type" value="Genomic_DNA"/>
</dbReference>
<keyword evidence="3" id="KW-1185">Reference proteome</keyword>
<dbReference type="InterPro" id="IPR036429">
    <property type="entry name" value="SpoA-like_sf"/>
</dbReference>
<dbReference type="Gene3D" id="2.30.330.10">
    <property type="entry name" value="SpoA-like"/>
    <property type="match status" value="1"/>
</dbReference>
<dbReference type="RefSeq" id="WP_093396864.1">
    <property type="nucleotide sequence ID" value="NZ_LT629736.1"/>
</dbReference>
<proteinExistence type="predicted"/>
<keyword evidence="2" id="KW-0966">Cell projection</keyword>
<dbReference type="OrthoDB" id="6539284at2"/>
<reference evidence="3" key="1">
    <citation type="submission" date="2016-10" db="EMBL/GenBank/DDBJ databases">
        <authorList>
            <person name="Varghese N."/>
            <person name="Submissions S."/>
        </authorList>
    </citation>
    <scope>NUCLEOTIDE SEQUENCE [LARGE SCALE GENOMIC DNA]</scope>
    <source>
        <strain evidence="3">NRRL B-51270</strain>
    </source>
</reference>
<name>A0A1H1YQ78_9GAMM</name>
<dbReference type="SUPFAM" id="SSF101801">
    <property type="entry name" value="Surface presentation of antigens (SPOA)"/>
    <property type="match status" value="1"/>
</dbReference>